<comment type="pathway">
    <text evidence="2">Phospholipid metabolism; CDP-diacylglycerol biosynthesis; CDP-diacylglycerol from sn-glycerol 3-phosphate: step 2/3.</text>
</comment>
<dbReference type="InterPro" id="IPR006385">
    <property type="entry name" value="HAD_hydro_SerB1"/>
</dbReference>
<dbReference type="NCBIfam" id="TIGR00530">
    <property type="entry name" value="AGP_acyltrn"/>
    <property type="match status" value="1"/>
</dbReference>
<dbReference type="Pfam" id="PF01553">
    <property type="entry name" value="Acyltransferase"/>
    <property type="match status" value="1"/>
</dbReference>
<evidence type="ECO:0000256" key="3">
    <source>
        <dbReference type="ARBA" id="ARBA00005189"/>
    </source>
</evidence>
<dbReference type="AlphaFoldDB" id="A0A193LGQ5"/>
<evidence type="ECO:0000256" key="5">
    <source>
        <dbReference type="ARBA" id="ARBA00013211"/>
    </source>
</evidence>
<evidence type="ECO:0000259" key="10">
    <source>
        <dbReference type="SMART" id="SM00563"/>
    </source>
</evidence>
<gene>
    <name evidence="11" type="ORF">BA177_10295</name>
</gene>
<accession>A0A193LGQ5</accession>
<dbReference type="CDD" id="cd02612">
    <property type="entry name" value="HAD_PGPPase"/>
    <property type="match status" value="1"/>
</dbReference>
<dbReference type="STRING" id="1548547.BA177_10295"/>
<dbReference type="EMBL" id="CP016268">
    <property type="protein sequence ID" value="ANO51544.1"/>
    <property type="molecule type" value="Genomic_DNA"/>
</dbReference>
<dbReference type="InterPro" id="IPR002123">
    <property type="entry name" value="Plipid/glycerol_acylTrfase"/>
</dbReference>
<evidence type="ECO:0000256" key="4">
    <source>
        <dbReference type="ARBA" id="ARBA00008655"/>
    </source>
</evidence>
<dbReference type="InterPro" id="IPR023214">
    <property type="entry name" value="HAD_sf"/>
</dbReference>
<evidence type="ECO:0000256" key="9">
    <source>
        <dbReference type="RuleBase" id="RU361267"/>
    </source>
</evidence>
<reference evidence="11 12" key="1">
    <citation type="submission" date="2016-06" db="EMBL/GenBank/DDBJ databases">
        <title>Complete genome sequence of a deep-branching marine Gamma Proteobacterium Woeseia oceani type strain XK5.</title>
        <authorList>
            <person name="Mu D."/>
            <person name="Du Z."/>
        </authorList>
    </citation>
    <scope>NUCLEOTIDE SEQUENCE [LARGE SCALE GENOMIC DNA]</scope>
    <source>
        <strain evidence="11 12">XK5</strain>
    </source>
</reference>
<dbReference type="InterPro" id="IPR036412">
    <property type="entry name" value="HAD-like_sf"/>
</dbReference>
<dbReference type="PANTHER" id="PTHR10434">
    <property type="entry name" value="1-ACYL-SN-GLYCEROL-3-PHOSPHATE ACYLTRANSFERASE"/>
    <property type="match status" value="1"/>
</dbReference>
<dbReference type="PANTHER" id="PTHR10434:SF66">
    <property type="entry name" value="PHOSPHOLIPID_GLYCEROL ACYLTRANSFERASE DOMAIN-CONTAINING PROTEIN"/>
    <property type="match status" value="1"/>
</dbReference>
<dbReference type="GO" id="GO:0006654">
    <property type="term" value="P:phosphatidic acid biosynthetic process"/>
    <property type="evidence" value="ECO:0007669"/>
    <property type="project" value="TreeGrafter"/>
</dbReference>
<comment type="similarity">
    <text evidence="4 9">Belongs to the 1-acyl-sn-glycerol-3-phosphate acyltransferase family.</text>
</comment>
<comment type="pathway">
    <text evidence="3">Lipid metabolism.</text>
</comment>
<dbReference type="NCBIfam" id="TIGR01488">
    <property type="entry name" value="HAD-SF-IB"/>
    <property type="match status" value="1"/>
</dbReference>
<proteinExistence type="inferred from homology"/>
<comment type="catalytic activity">
    <reaction evidence="1 9">
        <text>a 1-acyl-sn-glycero-3-phosphate + an acyl-CoA = a 1,2-diacyl-sn-glycero-3-phosphate + CoA</text>
        <dbReference type="Rhea" id="RHEA:19709"/>
        <dbReference type="ChEBI" id="CHEBI:57287"/>
        <dbReference type="ChEBI" id="CHEBI:57970"/>
        <dbReference type="ChEBI" id="CHEBI:58342"/>
        <dbReference type="ChEBI" id="CHEBI:58608"/>
        <dbReference type="EC" id="2.3.1.51"/>
    </reaction>
</comment>
<dbReference type="InterPro" id="IPR004552">
    <property type="entry name" value="AGP_acyltrans"/>
</dbReference>
<comment type="domain">
    <text evidence="9">The HXXXXD motif is essential for acyltransferase activity and may constitute the binding site for the phosphate moiety of the glycerol-3-phosphate.</text>
</comment>
<dbReference type="Proteomes" id="UP000092695">
    <property type="component" value="Chromosome"/>
</dbReference>
<keyword evidence="9" id="KW-0594">Phospholipid biosynthesis</keyword>
<dbReference type="GO" id="GO:0003841">
    <property type="term" value="F:1-acylglycerol-3-phosphate O-acyltransferase activity"/>
    <property type="evidence" value="ECO:0007669"/>
    <property type="project" value="UniProtKB-UniRule"/>
</dbReference>
<keyword evidence="7 9" id="KW-0808">Transferase</keyword>
<keyword evidence="12" id="KW-1185">Reference proteome</keyword>
<dbReference type="KEGG" id="woc:BA177_10295"/>
<protein>
    <recommendedName>
        <fullName evidence="6 9">1-acyl-sn-glycerol-3-phosphate acyltransferase</fullName>
        <ecNumber evidence="5 9">2.3.1.51</ecNumber>
    </recommendedName>
</protein>
<keyword evidence="9" id="KW-0444">Lipid biosynthesis</keyword>
<evidence type="ECO:0000256" key="7">
    <source>
        <dbReference type="ARBA" id="ARBA00022679"/>
    </source>
</evidence>
<dbReference type="NCBIfam" id="TIGR01490">
    <property type="entry name" value="HAD-SF-IB-hyp1"/>
    <property type="match status" value="1"/>
</dbReference>
<name>A0A193LGQ5_9GAMM</name>
<dbReference type="Gene3D" id="3.40.50.1000">
    <property type="entry name" value="HAD superfamily/HAD-like"/>
    <property type="match status" value="1"/>
</dbReference>
<dbReference type="SUPFAM" id="SSF69593">
    <property type="entry name" value="Glycerol-3-phosphate (1)-acyltransferase"/>
    <property type="match status" value="1"/>
</dbReference>
<keyword evidence="9" id="KW-0443">Lipid metabolism</keyword>
<dbReference type="Gene3D" id="1.20.1440.100">
    <property type="entry name" value="SG protein - dephosphorylation function"/>
    <property type="match status" value="1"/>
</dbReference>
<evidence type="ECO:0000256" key="8">
    <source>
        <dbReference type="ARBA" id="ARBA00023315"/>
    </source>
</evidence>
<organism evidence="11 12">
    <name type="scientific">Woeseia oceani</name>
    <dbReference type="NCBI Taxonomy" id="1548547"/>
    <lineage>
        <taxon>Bacteria</taxon>
        <taxon>Pseudomonadati</taxon>
        <taxon>Pseudomonadota</taxon>
        <taxon>Gammaproteobacteria</taxon>
        <taxon>Woeseiales</taxon>
        <taxon>Woeseiaceae</taxon>
        <taxon>Woeseia</taxon>
    </lineage>
</organism>
<dbReference type="Pfam" id="PF12710">
    <property type="entry name" value="HAD"/>
    <property type="match status" value="1"/>
</dbReference>
<keyword evidence="8 9" id="KW-0012">Acyltransferase</keyword>
<feature type="domain" description="Phospholipid/glycerol acyltransferase" evidence="10">
    <location>
        <begin position="315"/>
        <end position="429"/>
    </location>
</feature>
<evidence type="ECO:0000256" key="1">
    <source>
        <dbReference type="ARBA" id="ARBA00001141"/>
    </source>
</evidence>
<dbReference type="SUPFAM" id="SSF56784">
    <property type="entry name" value="HAD-like"/>
    <property type="match status" value="1"/>
</dbReference>
<dbReference type="GO" id="GO:0016020">
    <property type="term" value="C:membrane"/>
    <property type="evidence" value="ECO:0007669"/>
    <property type="project" value="InterPro"/>
</dbReference>
<dbReference type="OrthoDB" id="9784466at2"/>
<evidence type="ECO:0000313" key="12">
    <source>
        <dbReference type="Proteomes" id="UP000092695"/>
    </source>
</evidence>
<dbReference type="RefSeq" id="WP_068615985.1">
    <property type="nucleotide sequence ID" value="NZ_CP016268.1"/>
</dbReference>
<dbReference type="CDD" id="cd07989">
    <property type="entry name" value="LPLAT_AGPAT-like"/>
    <property type="match status" value="1"/>
</dbReference>
<evidence type="ECO:0000256" key="6">
    <source>
        <dbReference type="ARBA" id="ARBA00016139"/>
    </source>
</evidence>
<evidence type="ECO:0000256" key="2">
    <source>
        <dbReference type="ARBA" id="ARBA00004728"/>
    </source>
</evidence>
<dbReference type="EC" id="2.3.1.51" evidence="5 9"/>
<evidence type="ECO:0000313" key="11">
    <source>
        <dbReference type="EMBL" id="ANO51544.1"/>
    </source>
</evidence>
<dbReference type="GO" id="GO:0016024">
    <property type="term" value="P:CDP-diacylglycerol biosynthetic process"/>
    <property type="evidence" value="ECO:0007669"/>
    <property type="project" value="UniProtKB-UniPathway"/>
</dbReference>
<dbReference type="SMART" id="SM00563">
    <property type="entry name" value="PlsC"/>
    <property type="match status" value="1"/>
</dbReference>
<dbReference type="UniPathway" id="UPA00557">
    <property type="reaction ID" value="UER00613"/>
</dbReference>
<keyword evidence="9" id="KW-1208">Phospholipid metabolism</keyword>
<sequence length="494" mass="54253">MAANSSVRGVYGQITREVERSAQGPGSIAFFDFDGTLIFGFSIASVFRERLFSGKLTPRDAIAQFFGMVTHGINGSDYAQLLRDAGRTLAGVREQEFIDLGETVFRKYLAGSVYPESRALLRAHQARGHTVAVLSSATPYQIEPAAQELGIRHVLCNHFEVEGGVFTGEIREPVVFAKGKLDAARAFAAERGVELADCWFYSDGLEDLPLLEAVGKPRPLNPDTTLREIAHRRDWPVRDFSSRGLPGLKEVVRTGLAYGAFFSAAMQIVPTWILNQSRRDAVNLAVTTWGEFGSALAGIDIRIRGENHVWEQRPAVFLFNHQSAIDVLIIAKLLRRDFTAIAKQEIALNPLVGPVFRIADTVFVDRRNHEKAIEALRPVVESLRSGLSLAIAPEGTRSNSDRLGPFKKGPFHIAMQANVPVVPIVIHNASDVLPKGALFIRPARVEVEVLPPIATDSWRPETVDQHVAEVRGQYLAALGQSTAGDEAVPLKRVK</sequence>